<dbReference type="EMBL" id="MIGC01000844">
    <property type="protein sequence ID" value="PHJ24117.1"/>
    <property type="molecule type" value="Genomic_DNA"/>
</dbReference>
<accession>A0A2C6L697</accession>
<dbReference type="Proteomes" id="UP000221165">
    <property type="component" value="Unassembled WGS sequence"/>
</dbReference>
<dbReference type="RefSeq" id="XP_067925791.1">
    <property type="nucleotide sequence ID" value="XM_068062237.1"/>
</dbReference>
<proteinExistence type="predicted"/>
<dbReference type="VEuPathDB" id="ToxoDB:CSUI_002035"/>
<organism evidence="1 2">
    <name type="scientific">Cystoisospora suis</name>
    <dbReference type="NCBI Taxonomy" id="483139"/>
    <lineage>
        <taxon>Eukaryota</taxon>
        <taxon>Sar</taxon>
        <taxon>Alveolata</taxon>
        <taxon>Apicomplexa</taxon>
        <taxon>Conoidasida</taxon>
        <taxon>Coccidia</taxon>
        <taxon>Eucoccidiorida</taxon>
        <taxon>Eimeriorina</taxon>
        <taxon>Sarcocystidae</taxon>
        <taxon>Cystoisospora</taxon>
    </lineage>
</organism>
<comment type="caution">
    <text evidence="1">The sequence shown here is derived from an EMBL/GenBank/DDBJ whole genome shotgun (WGS) entry which is preliminary data.</text>
</comment>
<reference evidence="1 2" key="1">
    <citation type="journal article" date="2017" name="Int. J. Parasitol.">
        <title>The genome of the protozoan parasite Cystoisospora suis and a reverse vaccinology approach to identify vaccine candidates.</title>
        <authorList>
            <person name="Palmieri N."/>
            <person name="Shrestha A."/>
            <person name="Ruttkowski B."/>
            <person name="Beck T."/>
            <person name="Vogl C."/>
            <person name="Tomley F."/>
            <person name="Blake D.P."/>
            <person name="Joachim A."/>
        </authorList>
    </citation>
    <scope>NUCLEOTIDE SEQUENCE [LARGE SCALE GENOMIC DNA]</scope>
    <source>
        <strain evidence="1 2">Wien I</strain>
    </source>
</reference>
<name>A0A2C6L697_9APIC</name>
<evidence type="ECO:0000313" key="2">
    <source>
        <dbReference type="Proteomes" id="UP000221165"/>
    </source>
</evidence>
<protein>
    <submittedName>
        <fullName evidence="1">Uncharacterized protein</fullName>
    </submittedName>
</protein>
<gene>
    <name evidence="1" type="ORF">CSUI_002035</name>
</gene>
<sequence>MIPHSTKNEKVDRLWWFFFRSADPLYDVDWEGLRNLLLDNGTVAQEPPMDFGPMLDRTCPDREALFKRLSRPPTESERLQFLSQKLVGMTAPPLPEPMQIGFLVYLIDLVRCKRGGAWTGEQRVETWLSPVVIPTQTLAKWLLALRIGSTFSTDAFGISVRCPDVGRTVGPDPGPSVHVHEVAPSCQILVKYLQLVDALDGVRSAIDAEDYRAAVAAVLEMRTRFEGQPALSAMDLKNANGVLVNYAANIAFFLASLEDAGASREILKSFTSSGRLARMFSRMVYDISLREGGVAPYQVPLTETENVQVETGEQMVTATMTHFAARLEATIFCATGEKRGLAVFAGVTAAALTDDVRRVYRRNRLLGRQDVAATSLQVLLDLNVLLENVRARGYRGGPLLYAALGLVLYSAFRMAVW</sequence>
<evidence type="ECO:0000313" key="1">
    <source>
        <dbReference type="EMBL" id="PHJ24117.1"/>
    </source>
</evidence>
<dbReference type="GeneID" id="94425448"/>
<dbReference type="AlphaFoldDB" id="A0A2C6L697"/>
<keyword evidence="2" id="KW-1185">Reference proteome</keyword>